<dbReference type="AlphaFoldDB" id="A0AAV0HBV3"/>
<proteinExistence type="predicted"/>
<evidence type="ECO:0000313" key="2">
    <source>
        <dbReference type="Proteomes" id="UP001154282"/>
    </source>
</evidence>
<evidence type="ECO:0000313" key="1">
    <source>
        <dbReference type="EMBL" id="CAI0382771.1"/>
    </source>
</evidence>
<dbReference type="EMBL" id="CAMGYJ010000002">
    <property type="protein sequence ID" value="CAI0382771.1"/>
    <property type="molecule type" value="Genomic_DNA"/>
</dbReference>
<reference evidence="1" key="1">
    <citation type="submission" date="2022-08" db="EMBL/GenBank/DDBJ databases">
        <authorList>
            <person name="Gutierrez-Valencia J."/>
        </authorList>
    </citation>
    <scope>NUCLEOTIDE SEQUENCE</scope>
</reference>
<comment type="caution">
    <text evidence="1">The sequence shown here is derived from an EMBL/GenBank/DDBJ whole genome shotgun (WGS) entry which is preliminary data.</text>
</comment>
<dbReference type="Proteomes" id="UP001154282">
    <property type="component" value="Unassembled WGS sequence"/>
</dbReference>
<organism evidence="1 2">
    <name type="scientific">Linum tenue</name>
    <dbReference type="NCBI Taxonomy" id="586396"/>
    <lineage>
        <taxon>Eukaryota</taxon>
        <taxon>Viridiplantae</taxon>
        <taxon>Streptophyta</taxon>
        <taxon>Embryophyta</taxon>
        <taxon>Tracheophyta</taxon>
        <taxon>Spermatophyta</taxon>
        <taxon>Magnoliopsida</taxon>
        <taxon>eudicotyledons</taxon>
        <taxon>Gunneridae</taxon>
        <taxon>Pentapetalae</taxon>
        <taxon>rosids</taxon>
        <taxon>fabids</taxon>
        <taxon>Malpighiales</taxon>
        <taxon>Linaceae</taxon>
        <taxon>Linum</taxon>
    </lineage>
</organism>
<gene>
    <name evidence="1" type="ORF">LITE_LOCUS3700</name>
</gene>
<accession>A0AAV0HBV3</accession>
<sequence>TVLCLSQPPSPSLKTTRCSGEFLHWSLLPILHLRRTDSAQPDPHDPKPNKKITVLRLRHKPRRIGFLAIHFKAVLGTAVEPYGHPNRQQVYIEVGNETL</sequence>
<feature type="non-terminal residue" evidence="1">
    <location>
        <position position="1"/>
    </location>
</feature>
<keyword evidence="2" id="KW-1185">Reference proteome</keyword>
<name>A0AAV0HBV3_9ROSI</name>
<protein>
    <submittedName>
        <fullName evidence="1">Uncharacterized protein</fullName>
    </submittedName>
</protein>